<proteinExistence type="predicted"/>
<dbReference type="Proteomes" id="UP000032675">
    <property type="component" value="Unassembled WGS sequence"/>
</dbReference>
<evidence type="ECO:0000256" key="2">
    <source>
        <dbReference type="ARBA" id="ARBA00023315"/>
    </source>
</evidence>
<sequence>MNTTDECSTRVPGSSGADVDITILSHPTRADEDAVLAILRDFTRGVVGYIDNHDLVIVIRDRAAGMICGGLVAQSRWGEMHIDMLVVAPHLRGRGMGRRLVEMAERAARQRGCTHMWLDTYAFQARVFYEKLGFEVFGQLDGPPPFFPRYFMRRLLSARMDAETFSGC</sequence>
<dbReference type="InterPro" id="IPR050680">
    <property type="entry name" value="YpeA/RimI_acetyltransf"/>
</dbReference>
<dbReference type="AlphaFoldDB" id="A0A0D6PXV7"/>
<evidence type="ECO:0000259" key="3">
    <source>
        <dbReference type="PROSITE" id="PS51186"/>
    </source>
</evidence>
<reference evidence="4 5" key="1">
    <citation type="submission" date="2012-11" db="EMBL/GenBank/DDBJ databases">
        <title>Whole genome sequence of Gluconacetobacter europaeus NBRC3261.</title>
        <authorList>
            <person name="Azuma Y."/>
            <person name="Higashiura N."/>
            <person name="Hirakawa H."/>
            <person name="Matsushita K."/>
        </authorList>
    </citation>
    <scope>NUCLEOTIDE SEQUENCE [LARGE SCALE GENOMIC DNA]</scope>
    <source>
        <strain evidence="4 5">NBRC 3261</strain>
    </source>
</reference>
<dbReference type="PROSITE" id="PS51186">
    <property type="entry name" value="GNAT"/>
    <property type="match status" value="1"/>
</dbReference>
<evidence type="ECO:0000256" key="1">
    <source>
        <dbReference type="ARBA" id="ARBA00022679"/>
    </source>
</evidence>
<comment type="caution">
    <text evidence="4">The sequence shown here is derived from an EMBL/GenBank/DDBJ whole genome shotgun (WGS) entry which is preliminary data.</text>
</comment>
<dbReference type="Pfam" id="PF00583">
    <property type="entry name" value="Acetyltransf_1"/>
    <property type="match status" value="1"/>
</dbReference>
<name>A0A0D6PXV7_KOMEU</name>
<dbReference type="EMBL" id="BANI01000046">
    <property type="protein sequence ID" value="GAN96157.1"/>
    <property type="molecule type" value="Genomic_DNA"/>
</dbReference>
<dbReference type="SUPFAM" id="SSF55729">
    <property type="entry name" value="Acyl-CoA N-acyltransferases (Nat)"/>
    <property type="match status" value="1"/>
</dbReference>
<evidence type="ECO:0000313" key="4">
    <source>
        <dbReference type="EMBL" id="GAN96157.1"/>
    </source>
</evidence>
<keyword evidence="1 4" id="KW-0808">Transferase</keyword>
<dbReference type="RefSeq" id="WP_048850780.1">
    <property type="nucleotide sequence ID" value="NZ_BANI01000046.1"/>
</dbReference>
<accession>A0A0D6PXV7</accession>
<organism evidence="4 5">
    <name type="scientific">Komagataeibacter europaeus NBRC 3261</name>
    <dbReference type="NCBI Taxonomy" id="1234669"/>
    <lineage>
        <taxon>Bacteria</taxon>
        <taxon>Pseudomonadati</taxon>
        <taxon>Pseudomonadota</taxon>
        <taxon>Alphaproteobacteria</taxon>
        <taxon>Acetobacterales</taxon>
        <taxon>Acetobacteraceae</taxon>
        <taxon>Komagataeibacter</taxon>
    </lineage>
</organism>
<dbReference type="InterPro" id="IPR016181">
    <property type="entry name" value="Acyl_CoA_acyltransferase"/>
</dbReference>
<evidence type="ECO:0000313" key="5">
    <source>
        <dbReference type="Proteomes" id="UP000032675"/>
    </source>
</evidence>
<keyword evidence="2" id="KW-0012">Acyltransferase</keyword>
<feature type="domain" description="N-acetyltransferase" evidence="3">
    <location>
        <begin position="22"/>
        <end position="157"/>
    </location>
</feature>
<dbReference type="InterPro" id="IPR000182">
    <property type="entry name" value="GNAT_dom"/>
</dbReference>
<gene>
    <name evidence="4" type="ORF">Geu3261_0052_128</name>
</gene>
<protein>
    <submittedName>
        <fullName evidence="4">N-acetyltransferase</fullName>
    </submittedName>
</protein>
<dbReference type="CDD" id="cd04301">
    <property type="entry name" value="NAT_SF"/>
    <property type="match status" value="1"/>
</dbReference>
<dbReference type="GO" id="GO:0016747">
    <property type="term" value="F:acyltransferase activity, transferring groups other than amino-acyl groups"/>
    <property type="evidence" value="ECO:0007669"/>
    <property type="project" value="InterPro"/>
</dbReference>
<dbReference type="Gene3D" id="3.40.630.30">
    <property type="match status" value="1"/>
</dbReference>
<dbReference type="PANTHER" id="PTHR43420:SF12">
    <property type="entry name" value="N-ACETYLTRANSFERASE DOMAIN-CONTAINING PROTEIN"/>
    <property type="match status" value="1"/>
</dbReference>
<dbReference type="PANTHER" id="PTHR43420">
    <property type="entry name" value="ACETYLTRANSFERASE"/>
    <property type="match status" value="1"/>
</dbReference>